<evidence type="ECO:0000256" key="1">
    <source>
        <dbReference type="SAM" id="MobiDB-lite"/>
    </source>
</evidence>
<feature type="region of interest" description="Disordered" evidence="1">
    <location>
        <begin position="20"/>
        <end position="45"/>
    </location>
</feature>
<feature type="chain" id="PRO_5025453494" description="Apple domain-containing protein" evidence="2">
    <location>
        <begin position="20"/>
        <end position="297"/>
    </location>
</feature>
<dbReference type="PANTHER" id="PTHR36578">
    <property type="entry name" value="CHROMOSOME 15, WHOLE GENOME SHOTGUN SEQUENCE"/>
    <property type="match status" value="1"/>
</dbReference>
<feature type="compositionally biased region" description="Polar residues" evidence="1">
    <location>
        <begin position="31"/>
        <end position="45"/>
    </location>
</feature>
<dbReference type="Proteomes" id="UP000799424">
    <property type="component" value="Unassembled WGS sequence"/>
</dbReference>
<dbReference type="OrthoDB" id="271448at2759"/>
<gene>
    <name evidence="3" type="ORF">CC86DRAFT_34706</name>
</gene>
<dbReference type="PANTHER" id="PTHR36578:SF2">
    <property type="entry name" value="PA14 DOMAIN-CONTAINING PROTEIN"/>
    <property type="match status" value="1"/>
</dbReference>
<organism evidence="3 4">
    <name type="scientific">Ophiobolus disseminans</name>
    <dbReference type="NCBI Taxonomy" id="1469910"/>
    <lineage>
        <taxon>Eukaryota</taxon>
        <taxon>Fungi</taxon>
        <taxon>Dikarya</taxon>
        <taxon>Ascomycota</taxon>
        <taxon>Pezizomycotina</taxon>
        <taxon>Dothideomycetes</taxon>
        <taxon>Pleosporomycetidae</taxon>
        <taxon>Pleosporales</taxon>
        <taxon>Pleosporineae</taxon>
        <taxon>Phaeosphaeriaceae</taxon>
        <taxon>Ophiobolus</taxon>
    </lineage>
</organism>
<evidence type="ECO:0000256" key="2">
    <source>
        <dbReference type="SAM" id="SignalP"/>
    </source>
</evidence>
<accession>A0A6A6ZXI4</accession>
<evidence type="ECO:0000313" key="3">
    <source>
        <dbReference type="EMBL" id="KAF2825770.1"/>
    </source>
</evidence>
<reference evidence="3" key="1">
    <citation type="journal article" date="2020" name="Stud. Mycol.">
        <title>101 Dothideomycetes genomes: a test case for predicting lifestyles and emergence of pathogens.</title>
        <authorList>
            <person name="Haridas S."/>
            <person name="Albert R."/>
            <person name="Binder M."/>
            <person name="Bloem J."/>
            <person name="Labutti K."/>
            <person name="Salamov A."/>
            <person name="Andreopoulos B."/>
            <person name="Baker S."/>
            <person name="Barry K."/>
            <person name="Bills G."/>
            <person name="Bluhm B."/>
            <person name="Cannon C."/>
            <person name="Castanera R."/>
            <person name="Culley D."/>
            <person name="Daum C."/>
            <person name="Ezra D."/>
            <person name="Gonzalez J."/>
            <person name="Henrissat B."/>
            <person name="Kuo A."/>
            <person name="Liang C."/>
            <person name="Lipzen A."/>
            <person name="Lutzoni F."/>
            <person name="Magnuson J."/>
            <person name="Mondo S."/>
            <person name="Nolan M."/>
            <person name="Ohm R."/>
            <person name="Pangilinan J."/>
            <person name="Park H.-J."/>
            <person name="Ramirez L."/>
            <person name="Alfaro M."/>
            <person name="Sun H."/>
            <person name="Tritt A."/>
            <person name="Yoshinaga Y."/>
            <person name="Zwiers L.-H."/>
            <person name="Turgeon B."/>
            <person name="Goodwin S."/>
            <person name="Spatafora J."/>
            <person name="Crous P."/>
            <person name="Grigoriev I."/>
        </authorList>
    </citation>
    <scope>NUCLEOTIDE SEQUENCE</scope>
    <source>
        <strain evidence="3">CBS 113818</strain>
    </source>
</reference>
<name>A0A6A6ZXI4_9PLEO</name>
<evidence type="ECO:0000313" key="4">
    <source>
        <dbReference type="Proteomes" id="UP000799424"/>
    </source>
</evidence>
<protein>
    <recommendedName>
        <fullName evidence="5">Apple domain-containing protein</fullName>
    </recommendedName>
</protein>
<dbReference type="AlphaFoldDB" id="A0A6A6ZXI4"/>
<proteinExistence type="predicted"/>
<evidence type="ECO:0008006" key="5">
    <source>
        <dbReference type="Google" id="ProtNLM"/>
    </source>
</evidence>
<feature type="signal peptide" evidence="2">
    <location>
        <begin position="1"/>
        <end position="19"/>
    </location>
</feature>
<sequence length="297" mass="32406">MLVISKILPLVVLISLAASQDSDPDPDSQDCSTNFPGSGPSPSNDTSQDFLAFQNFTDAATLAHTPYGYNLSFINQTATVWNNQTFLDFNEVTYYNVDGCADMCNARNMCYAFTIFFQREPMLDPADACPNPDSTTRIICNLYTSAISLGNATYSGKNESQFQIVIAGSNAYTQVVNITVPAANGYDTDIYDNGAAIDAPLDCNGQNTSLGVTTWTDGKSDAQRCADACNANSNCHFANSYFQNLGDPPHNQYCALYTAHWPSWYATNTNNNASISYSLFQTNGTYDACEPFDNLPR</sequence>
<keyword evidence="4" id="KW-1185">Reference proteome</keyword>
<keyword evidence="2" id="KW-0732">Signal</keyword>
<dbReference type="EMBL" id="MU006227">
    <property type="protein sequence ID" value="KAF2825770.1"/>
    <property type="molecule type" value="Genomic_DNA"/>
</dbReference>